<reference evidence="1" key="1">
    <citation type="submission" date="2023-04" db="EMBL/GenBank/DDBJ databases">
        <title>Draft Genome sequencing of Naganishia species isolated from polar environments using Oxford Nanopore Technology.</title>
        <authorList>
            <person name="Leo P."/>
            <person name="Venkateswaran K."/>
        </authorList>
    </citation>
    <scope>NUCLEOTIDE SEQUENCE</scope>
    <source>
        <strain evidence="1">MNA-CCFEE 5423</strain>
    </source>
</reference>
<name>A0ACC2VVV3_9TREE</name>
<evidence type="ECO:0000313" key="2">
    <source>
        <dbReference type="Proteomes" id="UP001227268"/>
    </source>
</evidence>
<organism evidence="1 2">
    <name type="scientific">Naganishia friedmannii</name>
    <dbReference type="NCBI Taxonomy" id="89922"/>
    <lineage>
        <taxon>Eukaryota</taxon>
        <taxon>Fungi</taxon>
        <taxon>Dikarya</taxon>
        <taxon>Basidiomycota</taxon>
        <taxon>Agaricomycotina</taxon>
        <taxon>Tremellomycetes</taxon>
        <taxon>Filobasidiales</taxon>
        <taxon>Filobasidiaceae</taxon>
        <taxon>Naganishia</taxon>
    </lineage>
</organism>
<accession>A0ACC2VVV3</accession>
<comment type="caution">
    <text evidence="1">The sequence shown here is derived from an EMBL/GenBank/DDBJ whole genome shotgun (WGS) entry which is preliminary data.</text>
</comment>
<dbReference type="EMBL" id="JASBWT010000007">
    <property type="protein sequence ID" value="KAJ9103189.1"/>
    <property type="molecule type" value="Genomic_DNA"/>
</dbReference>
<proteinExistence type="predicted"/>
<keyword evidence="2" id="KW-1185">Reference proteome</keyword>
<gene>
    <name evidence="1" type="ORF">QFC21_002612</name>
</gene>
<dbReference type="Proteomes" id="UP001227268">
    <property type="component" value="Unassembled WGS sequence"/>
</dbReference>
<evidence type="ECO:0000313" key="1">
    <source>
        <dbReference type="EMBL" id="KAJ9103189.1"/>
    </source>
</evidence>
<sequence>MFTPTRPYTQEELYVPLFVPPVSPEGPIYSSFRARPVPDPAQVATQKAILAVFHKKWPHLPEQVRASMTPPVPGLIHSRRIDTSDDLSAPAYNVSGYSSSDEEDGEEEVKTPFAFDPSMVKDAIKRHLQYHSGPGLVVAVRITVNPQLRRCIKDRDGRMDFPWYIITPRLSLANSIAPLDAMNAREIQALVQAIEQDNELVCERSTVVTGHEHVPLSRISLASKHRPVIARHNAEPYGFKHQLHDVQERIMQRKDVGDRIKALLEEGWRTAKEVDSDNDSEDGILWMTKSKRSTK</sequence>
<protein>
    <submittedName>
        <fullName evidence="1">Uncharacterized protein</fullName>
    </submittedName>
</protein>